<accession>A0A173RRH0</accession>
<dbReference type="GO" id="GO:0016832">
    <property type="term" value="F:aldehyde-lyase activity"/>
    <property type="evidence" value="ECO:0007669"/>
    <property type="project" value="InterPro"/>
</dbReference>
<dbReference type="EMBL" id="JAAITB010000031">
    <property type="protein sequence ID" value="NSJ80453.1"/>
    <property type="molecule type" value="Genomic_DNA"/>
</dbReference>
<sequence length="226" mass="25010">MEFILDTVDLEEIKDGVDHMPIVGVTSNPSIVKKTSPEDFFGHMRKVREIIGKERSLHVQVISLDAETIVKEAHRILEEIDDQVYIKVPVSYEGLKAIKILKSEGVNVTATAVYDLMQAYFALAAGANYIAPYVNRIGNLGADPMELISNLQDRIEDDGYDCKIVAASFKGVEQVKNAFNYGAEAITAPYAVLKQVFANPNIDKAVTDFNNDWYAVYGEGKGICDL</sequence>
<reference evidence="7" key="3">
    <citation type="submission" date="2020-02" db="EMBL/GenBank/DDBJ databases">
        <authorList>
            <person name="Littmann E."/>
            <person name="Sorbara M."/>
        </authorList>
    </citation>
    <scope>NUCLEOTIDE SEQUENCE</scope>
    <source>
        <strain evidence="7">MSK.14.57</strain>
    </source>
</reference>
<dbReference type="Proteomes" id="UP001644750">
    <property type="component" value="Unassembled WGS sequence"/>
</dbReference>
<gene>
    <name evidence="5" type="primary">fsaB</name>
    <name evidence="5" type="ORF">ERS852425_00738</name>
    <name evidence="6" type="ORF">ERS852571_00728</name>
    <name evidence="7" type="ORF">G5A72_12840</name>
</gene>
<evidence type="ECO:0000313" key="10">
    <source>
        <dbReference type="Proteomes" id="UP001644750"/>
    </source>
</evidence>
<dbReference type="EMBL" id="CYXT01000003">
    <property type="protein sequence ID" value="CUM80590.1"/>
    <property type="molecule type" value="Genomic_DNA"/>
</dbReference>
<keyword evidence="5" id="KW-0456">Lyase</keyword>
<evidence type="ECO:0000313" key="9">
    <source>
        <dbReference type="Proteomes" id="UP000095598"/>
    </source>
</evidence>
<keyword evidence="4" id="KW-0704">Schiff base</keyword>
<name>A0A173RRH0_ANAHA</name>
<dbReference type="Proteomes" id="UP000095598">
    <property type="component" value="Unassembled WGS sequence"/>
</dbReference>
<reference evidence="7 10" key="2">
    <citation type="journal article" date="2020" name="Cell Host Microbe">
        <title>Functional and Genomic Variation between Human-Derived Isolates of Lachnospiraceae Reveals Inter- and Intra-Species Diversity.</title>
        <authorList>
            <person name="Sorbara M.T."/>
            <person name="Littmann E.R."/>
            <person name="Fontana E."/>
            <person name="Moody T.U."/>
            <person name="Kohout C.E."/>
            <person name="Gjonbalaj M."/>
            <person name="Eaton V."/>
            <person name="Seok R."/>
            <person name="Leiner I.M."/>
            <person name="Pamer E.G."/>
        </authorList>
    </citation>
    <scope>NUCLEOTIDE SEQUENCE [LARGE SCALE GENOMIC DNA]</scope>
    <source>
        <strain evidence="7 10">MSK.14.57</strain>
    </source>
</reference>
<dbReference type="InterPro" id="IPR033919">
    <property type="entry name" value="TSA/FSA_arc/bac"/>
</dbReference>
<dbReference type="InterPro" id="IPR001585">
    <property type="entry name" value="TAL/FSA"/>
</dbReference>
<evidence type="ECO:0000313" key="8">
    <source>
        <dbReference type="Proteomes" id="UP000095553"/>
    </source>
</evidence>
<evidence type="ECO:0000313" key="6">
    <source>
        <dbReference type="EMBL" id="CUM81677.1"/>
    </source>
</evidence>
<dbReference type="Pfam" id="PF00923">
    <property type="entry name" value="TAL_FSA"/>
    <property type="match status" value="1"/>
</dbReference>
<evidence type="ECO:0000256" key="4">
    <source>
        <dbReference type="ARBA" id="ARBA00023270"/>
    </source>
</evidence>
<dbReference type="EMBL" id="CYXY01000004">
    <property type="protein sequence ID" value="CUM81677.1"/>
    <property type="molecule type" value="Genomic_DNA"/>
</dbReference>
<dbReference type="NCBIfam" id="NF009299">
    <property type="entry name" value="PRK12656.1"/>
    <property type="match status" value="1"/>
</dbReference>
<dbReference type="Gene3D" id="3.20.20.70">
    <property type="entry name" value="Aldolase class I"/>
    <property type="match status" value="1"/>
</dbReference>
<dbReference type="InterPro" id="IPR018225">
    <property type="entry name" value="Transaldolase_AS"/>
</dbReference>
<dbReference type="GO" id="GO:0005737">
    <property type="term" value="C:cytoplasm"/>
    <property type="evidence" value="ECO:0007669"/>
    <property type="project" value="UniProtKB-SubCell"/>
</dbReference>
<dbReference type="GO" id="GO:0016740">
    <property type="term" value="F:transferase activity"/>
    <property type="evidence" value="ECO:0007669"/>
    <property type="project" value="UniProtKB-KW"/>
</dbReference>
<keyword evidence="10" id="KW-1185">Reference proteome</keyword>
<dbReference type="PROSITE" id="PS00958">
    <property type="entry name" value="TRANSALDOLASE_2"/>
    <property type="match status" value="1"/>
</dbReference>
<dbReference type="PANTHER" id="PTHR10683:SF28">
    <property type="entry name" value="TRANSALDOLASE C"/>
    <property type="match status" value="1"/>
</dbReference>
<dbReference type="GO" id="GO:0005975">
    <property type="term" value="P:carbohydrate metabolic process"/>
    <property type="evidence" value="ECO:0007669"/>
    <property type="project" value="InterPro"/>
</dbReference>
<keyword evidence="2" id="KW-0963">Cytoplasm</keyword>
<keyword evidence="3" id="KW-0808">Transferase</keyword>
<reference evidence="8 9" key="1">
    <citation type="submission" date="2015-09" db="EMBL/GenBank/DDBJ databases">
        <authorList>
            <consortium name="Pathogen Informatics"/>
        </authorList>
    </citation>
    <scope>NUCLEOTIDE SEQUENCE [LARGE SCALE GENOMIC DNA]</scope>
    <source>
        <strain evidence="5 9">2789STDY5608868</strain>
        <strain evidence="6 8">2789STDY5834959</strain>
    </source>
</reference>
<dbReference type="PANTHER" id="PTHR10683">
    <property type="entry name" value="TRANSALDOLASE"/>
    <property type="match status" value="1"/>
</dbReference>
<evidence type="ECO:0000256" key="2">
    <source>
        <dbReference type="ARBA" id="ARBA00022490"/>
    </source>
</evidence>
<dbReference type="Proteomes" id="UP000095553">
    <property type="component" value="Unassembled WGS sequence"/>
</dbReference>
<protein>
    <submittedName>
        <fullName evidence="5 7">Fructose-6-phosphate aldolase</fullName>
        <ecNumber evidence="5">4.1.2.-</ecNumber>
    </submittedName>
</protein>
<dbReference type="CDD" id="cd00956">
    <property type="entry name" value="Transaldolase_FSA"/>
    <property type="match status" value="1"/>
</dbReference>
<dbReference type="SUPFAM" id="SSF51569">
    <property type="entry name" value="Aldolase"/>
    <property type="match status" value="1"/>
</dbReference>
<evidence type="ECO:0000256" key="3">
    <source>
        <dbReference type="ARBA" id="ARBA00022679"/>
    </source>
</evidence>
<evidence type="ECO:0000256" key="1">
    <source>
        <dbReference type="ARBA" id="ARBA00004496"/>
    </source>
</evidence>
<dbReference type="RefSeq" id="WP_009265680.1">
    <property type="nucleotide sequence ID" value="NZ_BAABYN010000001.1"/>
</dbReference>
<dbReference type="AlphaFoldDB" id="A0A173RRH0"/>
<evidence type="ECO:0000313" key="7">
    <source>
        <dbReference type="EMBL" id="NSJ80453.1"/>
    </source>
</evidence>
<dbReference type="FunFam" id="3.20.20.70:FF:000018">
    <property type="entry name" value="Probable transaldolase"/>
    <property type="match status" value="1"/>
</dbReference>
<dbReference type="InterPro" id="IPR013785">
    <property type="entry name" value="Aldolase_TIM"/>
</dbReference>
<evidence type="ECO:0000313" key="5">
    <source>
        <dbReference type="EMBL" id="CUM80590.1"/>
    </source>
</evidence>
<comment type="subcellular location">
    <subcellularLocation>
        <location evidence="1">Cytoplasm</location>
    </subcellularLocation>
</comment>
<organism evidence="5 9">
    <name type="scientific">Anaerostipes hadrus</name>
    <dbReference type="NCBI Taxonomy" id="649756"/>
    <lineage>
        <taxon>Bacteria</taxon>
        <taxon>Bacillati</taxon>
        <taxon>Bacillota</taxon>
        <taxon>Clostridia</taxon>
        <taxon>Lachnospirales</taxon>
        <taxon>Lachnospiraceae</taxon>
        <taxon>Anaerostipes</taxon>
    </lineage>
</organism>
<proteinExistence type="predicted"/>
<dbReference type="PROSITE" id="PS01054">
    <property type="entry name" value="TRANSALDOLASE_1"/>
    <property type="match status" value="1"/>
</dbReference>
<dbReference type="EC" id="4.1.2.-" evidence="5"/>